<organism evidence="1 2">
    <name type="scientific">Methylocystis hirsuta</name>
    <dbReference type="NCBI Taxonomy" id="369798"/>
    <lineage>
        <taxon>Bacteria</taxon>
        <taxon>Pseudomonadati</taxon>
        <taxon>Pseudomonadota</taxon>
        <taxon>Alphaproteobacteria</taxon>
        <taxon>Hyphomicrobiales</taxon>
        <taxon>Methylocystaceae</taxon>
        <taxon>Methylocystis</taxon>
    </lineage>
</organism>
<evidence type="ECO:0000313" key="2">
    <source>
        <dbReference type="Proteomes" id="UP000268623"/>
    </source>
</evidence>
<gene>
    <name evidence="1" type="ORF">D1O30_20065</name>
</gene>
<proteinExistence type="predicted"/>
<dbReference type="Proteomes" id="UP000268623">
    <property type="component" value="Unassembled WGS sequence"/>
</dbReference>
<reference evidence="1 2" key="1">
    <citation type="submission" date="2018-08" db="EMBL/GenBank/DDBJ databases">
        <title>Genome sequence of Methylocystis hirsuta CSC1, a methanotroph able to accumulate PHAs.</title>
        <authorList>
            <person name="Bordel S."/>
            <person name="Rodriguez E."/>
            <person name="Gancedo J."/>
            <person name="Munoz R."/>
        </authorList>
    </citation>
    <scope>NUCLEOTIDE SEQUENCE [LARGE SCALE GENOMIC DNA]</scope>
    <source>
        <strain evidence="1 2">CSC1</strain>
    </source>
</reference>
<sequence length="73" mass="8097">MARMNVTRSDWFAAMRSFDAFGQLTRAFVMARVESSPSYQLLQPLVFVAGLLLPSVVGARPPHYAIRGNSEPI</sequence>
<protein>
    <submittedName>
        <fullName evidence="1">Uncharacterized protein</fullName>
    </submittedName>
</protein>
<dbReference type="AlphaFoldDB" id="A0A3M9XJH6"/>
<accession>A0A3M9XJH6</accession>
<keyword evidence="2" id="KW-1185">Reference proteome</keyword>
<evidence type="ECO:0000313" key="1">
    <source>
        <dbReference type="EMBL" id="RNJ48124.1"/>
    </source>
</evidence>
<comment type="caution">
    <text evidence="1">The sequence shown here is derived from an EMBL/GenBank/DDBJ whole genome shotgun (WGS) entry which is preliminary data.</text>
</comment>
<dbReference type="EMBL" id="QWDD01000003">
    <property type="protein sequence ID" value="RNJ48124.1"/>
    <property type="molecule type" value="Genomic_DNA"/>
</dbReference>
<name>A0A3M9XJH6_9HYPH</name>